<reference evidence="8 9" key="1">
    <citation type="submission" date="2020-07" db="EMBL/GenBank/DDBJ databases">
        <title>Genomic Encyclopedia of Type Strains, Phase III (KMG-III): the genomes of soil and plant-associated and newly described type strains.</title>
        <authorList>
            <person name="Whitman W."/>
        </authorList>
    </citation>
    <scope>NUCLEOTIDE SEQUENCE [LARGE SCALE GENOMIC DNA]</scope>
    <source>
        <strain evidence="8 9">DSM 11255</strain>
    </source>
</reference>
<proteinExistence type="predicted"/>
<dbReference type="SUPFAM" id="SSF52540">
    <property type="entry name" value="P-loop containing nucleoside triphosphate hydrolases"/>
    <property type="match status" value="2"/>
</dbReference>
<evidence type="ECO:0000256" key="3">
    <source>
        <dbReference type="ARBA" id="ARBA00022679"/>
    </source>
</evidence>
<dbReference type="PROSITE" id="PS51146">
    <property type="entry name" value="KAIC"/>
    <property type="match status" value="2"/>
</dbReference>
<dbReference type="Pfam" id="PF06745">
    <property type="entry name" value="ATPase"/>
    <property type="match status" value="2"/>
</dbReference>
<keyword evidence="6" id="KW-0378">Hydrolase</keyword>
<dbReference type="PRINTS" id="PR01874">
    <property type="entry name" value="DNAREPAIRADA"/>
</dbReference>
<feature type="domain" description="KaiC" evidence="7">
    <location>
        <begin position="242"/>
        <end position="474"/>
    </location>
</feature>
<evidence type="ECO:0000313" key="9">
    <source>
        <dbReference type="Proteomes" id="UP000604066"/>
    </source>
</evidence>
<dbReference type="InterPro" id="IPR003593">
    <property type="entry name" value="AAA+_ATPase"/>
</dbReference>
<dbReference type="EC" id="2.7.11.1" evidence="1"/>
<dbReference type="InterPro" id="IPR014774">
    <property type="entry name" value="KaiC-like_dom"/>
</dbReference>
<keyword evidence="9" id="KW-1185">Reference proteome</keyword>
<evidence type="ECO:0000256" key="6">
    <source>
        <dbReference type="ARBA" id="ARBA00022801"/>
    </source>
</evidence>
<keyword evidence="3" id="KW-0808">Transferase</keyword>
<evidence type="ECO:0000256" key="2">
    <source>
        <dbReference type="ARBA" id="ARBA00022553"/>
    </source>
</evidence>
<dbReference type="InterPro" id="IPR030665">
    <property type="entry name" value="KaiC"/>
</dbReference>
<dbReference type="PANTHER" id="PTHR42926:SF1">
    <property type="entry name" value="CIRCADIAN CLOCK OSCILLATOR PROTEIN KAIC 1"/>
    <property type="match status" value="1"/>
</dbReference>
<dbReference type="PIRSF" id="PIRSF039117">
    <property type="entry name" value="KaiC"/>
    <property type="match status" value="1"/>
</dbReference>
<dbReference type="InterPro" id="IPR051347">
    <property type="entry name" value="Circadian_clock_KaiC-rel"/>
</dbReference>
<feature type="domain" description="KaiC" evidence="7">
    <location>
        <begin position="2"/>
        <end position="233"/>
    </location>
</feature>
<sequence>MERLVTGIENFDEVLGGGIPLYSINIIAGNPGSGKTILVQNILFNAARRGLKSLYFTTVSESQFKMVRNLADFEFFDNSFLGEQIIYRDLGLILKKEGLNGAFAAVDDLMKKFRPDILVIDSFKALRSLGDSEKEFRAMVFELASKLAVWETTTFLVGEYIEEELSTLSEFAIADGIIYLYGQQERKFQKRYLRILKMRGTGTIPGEHIFLIGKDGIKLYPRMLLSQEELVYDVEKGLGLEVRDNFGIEGLDNLLGGGIYRGSSTLLAGATGTGKTLFSLKFALEAAQRGEKALYISYEETPEQLISLAEGIGFKEIRQRIYDGSLILKFYSPVEIDVDIHAYEILEYVKKYNIKRLVLDTVSSLETTIGNNQKYRDILWSLTQNLKRRKITTIYTFETLNLNLFNTFNVTDMGISLLADNIIFMRYYEEDAEIKRAIGILKTRRSDHEKGIYQYVIESSGVSILGKIKSALMK</sequence>
<dbReference type="InterPro" id="IPR027417">
    <property type="entry name" value="P-loop_NTPase"/>
</dbReference>
<accession>A0ABX2R7Z8</accession>
<evidence type="ECO:0000313" key="8">
    <source>
        <dbReference type="EMBL" id="NYE57301.1"/>
    </source>
</evidence>
<evidence type="ECO:0000256" key="1">
    <source>
        <dbReference type="ARBA" id="ARBA00012513"/>
    </source>
</evidence>
<dbReference type="RefSeq" id="WP_028052877.1">
    <property type="nucleotide sequence ID" value="NZ_ATYG01000040.1"/>
</dbReference>
<dbReference type="Gene3D" id="3.40.50.300">
    <property type="entry name" value="P-loop containing nucleotide triphosphate hydrolases"/>
    <property type="match status" value="2"/>
</dbReference>
<dbReference type="InterPro" id="IPR010624">
    <property type="entry name" value="KaiC_dom"/>
</dbReference>
<keyword evidence="4" id="KW-0677">Repeat</keyword>
<keyword evidence="5" id="KW-0418">Kinase</keyword>
<protein>
    <recommendedName>
        <fullName evidence="1">non-specific serine/threonine protein kinase</fullName>
        <ecNumber evidence="1">2.7.11.1</ecNumber>
    </recommendedName>
</protein>
<evidence type="ECO:0000259" key="7">
    <source>
        <dbReference type="PROSITE" id="PS51146"/>
    </source>
</evidence>
<gene>
    <name evidence="8" type="ORF">HDG70_001016</name>
</gene>
<dbReference type="Proteomes" id="UP000604066">
    <property type="component" value="Unassembled WGS sequence"/>
</dbReference>
<comment type="caution">
    <text evidence="8">The sequence shown here is derived from an EMBL/GenBank/DDBJ whole genome shotgun (WGS) entry which is preliminary data.</text>
</comment>
<dbReference type="SMART" id="SM00382">
    <property type="entry name" value="AAA"/>
    <property type="match status" value="2"/>
</dbReference>
<evidence type="ECO:0000256" key="5">
    <source>
        <dbReference type="ARBA" id="ARBA00022777"/>
    </source>
</evidence>
<evidence type="ECO:0000256" key="4">
    <source>
        <dbReference type="ARBA" id="ARBA00022737"/>
    </source>
</evidence>
<dbReference type="EMBL" id="JACCBS010000002">
    <property type="protein sequence ID" value="NYE57301.1"/>
    <property type="molecule type" value="Genomic_DNA"/>
</dbReference>
<name>A0ABX2R7Z8_9THEO</name>
<organism evidence="8 9">
    <name type="scientific">Carboxydothermus ferrireducens DSM 11255</name>
    <dbReference type="NCBI Taxonomy" id="1119529"/>
    <lineage>
        <taxon>Bacteria</taxon>
        <taxon>Bacillati</taxon>
        <taxon>Bacillota</taxon>
        <taxon>Clostridia</taxon>
        <taxon>Thermoanaerobacterales</taxon>
        <taxon>Thermoanaerobacteraceae</taxon>
        <taxon>Carboxydothermus</taxon>
    </lineage>
</organism>
<dbReference type="PANTHER" id="PTHR42926">
    <property type="match status" value="1"/>
</dbReference>
<keyword evidence="2" id="KW-0597">Phosphoprotein</keyword>